<dbReference type="PROSITE" id="PS00211">
    <property type="entry name" value="ABC_TRANSPORTER_1"/>
    <property type="match status" value="1"/>
</dbReference>
<evidence type="ECO:0000313" key="7">
    <source>
        <dbReference type="Proteomes" id="UP000036756"/>
    </source>
</evidence>
<keyword evidence="6" id="KW-0378">Hydrolase</keyword>
<dbReference type="EC" id="7.6.2.9" evidence="4"/>
<evidence type="ECO:0000256" key="2">
    <source>
        <dbReference type="ARBA" id="ARBA00022741"/>
    </source>
</evidence>
<dbReference type="SMART" id="SM00382">
    <property type="entry name" value="AAA"/>
    <property type="match status" value="1"/>
</dbReference>
<feature type="domain" description="ABC transporter" evidence="5">
    <location>
        <begin position="3"/>
        <end position="233"/>
    </location>
</feature>
<dbReference type="GO" id="GO:0016887">
    <property type="term" value="F:ATP hydrolysis activity"/>
    <property type="evidence" value="ECO:0007669"/>
    <property type="project" value="InterPro"/>
</dbReference>
<keyword evidence="2" id="KW-0547">Nucleotide-binding</keyword>
<dbReference type="InterPro" id="IPR017871">
    <property type="entry name" value="ABC_transporter-like_CS"/>
</dbReference>
<accession>A0A0J8G426</accession>
<evidence type="ECO:0000259" key="5">
    <source>
        <dbReference type="PROSITE" id="PS50893"/>
    </source>
</evidence>
<protein>
    <recommendedName>
        <fullName evidence="4">ABC-type quaternary amine transporter</fullName>
        <ecNumber evidence="4">7.6.2.9</ecNumber>
    </recommendedName>
</protein>
<dbReference type="Gene3D" id="3.40.50.300">
    <property type="entry name" value="P-loop containing nucleotide triphosphate hydrolases"/>
    <property type="match status" value="1"/>
</dbReference>
<dbReference type="SUPFAM" id="SSF50331">
    <property type="entry name" value="MOP-like"/>
    <property type="match status" value="1"/>
</dbReference>
<dbReference type="InterPro" id="IPR003593">
    <property type="entry name" value="AAA+_ATPase"/>
</dbReference>
<evidence type="ECO:0000256" key="4">
    <source>
        <dbReference type="ARBA" id="ARBA00066388"/>
    </source>
</evidence>
<dbReference type="PANTHER" id="PTHR42781:SF4">
    <property type="entry name" value="SPERMIDINE_PUTRESCINE IMPORT ATP-BINDING PROTEIN POTA"/>
    <property type="match status" value="1"/>
</dbReference>
<evidence type="ECO:0000256" key="1">
    <source>
        <dbReference type="ARBA" id="ARBA00022448"/>
    </source>
</evidence>
<dbReference type="GO" id="GO:0005524">
    <property type="term" value="F:ATP binding"/>
    <property type="evidence" value="ECO:0007669"/>
    <property type="project" value="UniProtKB-KW"/>
</dbReference>
<dbReference type="InterPro" id="IPR013611">
    <property type="entry name" value="Transp-assoc_OB_typ2"/>
</dbReference>
<dbReference type="PROSITE" id="PS50893">
    <property type="entry name" value="ABC_TRANSPORTER_2"/>
    <property type="match status" value="1"/>
</dbReference>
<dbReference type="PANTHER" id="PTHR42781">
    <property type="entry name" value="SPERMIDINE/PUTRESCINE IMPORT ATP-BINDING PROTEIN POTA"/>
    <property type="match status" value="1"/>
</dbReference>
<proteinExistence type="predicted"/>
<dbReference type="InterPro" id="IPR003439">
    <property type="entry name" value="ABC_transporter-like_ATP-bd"/>
</dbReference>
<keyword evidence="3 6" id="KW-0067">ATP-binding</keyword>
<dbReference type="GO" id="GO:0015418">
    <property type="term" value="F:ABC-type quaternary ammonium compound transporting activity"/>
    <property type="evidence" value="ECO:0007669"/>
    <property type="project" value="UniProtKB-EC"/>
</dbReference>
<keyword evidence="7" id="KW-1185">Reference proteome</keyword>
<dbReference type="Pfam" id="PF00005">
    <property type="entry name" value="ABC_tran"/>
    <property type="match status" value="1"/>
</dbReference>
<organism evidence="6 7">
    <name type="scientific">Clostridium cylindrosporum DSM 605</name>
    <dbReference type="NCBI Taxonomy" id="1121307"/>
    <lineage>
        <taxon>Bacteria</taxon>
        <taxon>Bacillati</taxon>
        <taxon>Bacillota</taxon>
        <taxon>Clostridia</taxon>
        <taxon>Eubacteriales</taxon>
        <taxon>Clostridiaceae</taxon>
        <taxon>Clostridium</taxon>
    </lineage>
</organism>
<dbReference type="InterPro" id="IPR008995">
    <property type="entry name" value="Mo/tungstate-bd_C_term_dom"/>
</dbReference>
<dbReference type="STRING" id="1121307.CLCY_12c00340"/>
<dbReference type="RefSeq" id="WP_048570014.1">
    <property type="nucleotide sequence ID" value="NZ_LFVU01000008.1"/>
</dbReference>
<dbReference type="Proteomes" id="UP000036756">
    <property type="component" value="Unassembled WGS sequence"/>
</dbReference>
<evidence type="ECO:0000313" key="6">
    <source>
        <dbReference type="EMBL" id="KMT22451.1"/>
    </source>
</evidence>
<dbReference type="FunFam" id="3.40.50.300:FF:000425">
    <property type="entry name" value="Probable ABC transporter, ATP-binding subunit"/>
    <property type="match status" value="1"/>
</dbReference>
<keyword evidence="1" id="KW-0813">Transport</keyword>
<name>A0A0J8G426_CLOCY</name>
<dbReference type="AlphaFoldDB" id="A0A0J8G426"/>
<sequence length="316" mass="35730">MQLIINNISKRFGEKYVVKDFNLNINKGEILSILGPSGCGKTTVLKMIGGFLHPYSGSIILDGEDITTLPPEKREVSTVFQSFALFPHMKVIDNIVYGLKFKGYSKREALKKGEEYLSLIGLIEERNSYPSTLSGGQKQRVALARSLILNPKVLLLDEALSSLDVNLRVKMRSEVKEIGKRFNTTMIFVTHDQDEALSISDKIAVMNMGCIQQIGSPREIYENPSNNFVRNFLGECNSIAIKDKEINIRPEKIRLISISEKNIVGKAVLNGIVRKKVFMGFYIQYEVELENKEVLTVRELDEKDEFCIEECVKVVI</sequence>
<reference evidence="6 7" key="1">
    <citation type="submission" date="2015-06" db="EMBL/GenBank/DDBJ databases">
        <title>Draft genome sequence of the purine-degrading Clostridium cylindrosporum HC-1 (DSM 605).</title>
        <authorList>
            <person name="Poehlein A."/>
            <person name="Schiel-Bengelsdorf B."/>
            <person name="Bengelsdorf F."/>
            <person name="Daniel R."/>
            <person name="Duerre P."/>
        </authorList>
    </citation>
    <scope>NUCLEOTIDE SEQUENCE [LARGE SCALE GENOMIC DNA]</scope>
    <source>
        <strain evidence="6 7">DSM 605</strain>
    </source>
</reference>
<comment type="caution">
    <text evidence="6">The sequence shown here is derived from an EMBL/GenBank/DDBJ whole genome shotgun (WGS) entry which is preliminary data.</text>
</comment>
<dbReference type="InterPro" id="IPR027417">
    <property type="entry name" value="P-loop_NTPase"/>
</dbReference>
<dbReference type="SUPFAM" id="SSF52540">
    <property type="entry name" value="P-loop containing nucleoside triphosphate hydrolases"/>
    <property type="match status" value="1"/>
</dbReference>
<dbReference type="Pfam" id="PF08402">
    <property type="entry name" value="TOBE_2"/>
    <property type="match status" value="1"/>
</dbReference>
<dbReference type="InterPro" id="IPR050093">
    <property type="entry name" value="ABC_SmlMolc_Importer"/>
</dbReference>
<dbReference type="GO" id="GO:0043190">
    <property type="term" value="C:ATP-binding cassette (ABC) transporter complex"/>
    <property type="evidence" value="ECO:0007669"/>
    <property type="project" value="InterPro"/>
</dbReference>
<evidence type="ECO:0000256" key="3">
    <source>
        <dbReference type="ARBA" id="ARBA00022840"/>
    </source>
</evidence>
<dbReference type="PATRIC" id="fig|1121307.3.peg.250"/>
<gene>
    <name evidence="6" type="primary">fbpC</name>
    <name evidence="6" type="ORF">CLCY_12c00340</name>
</gene>
<dbReference type="OrthoDB" id="9802264at2"/>
<dbReference type="EMBL" id="LFVU01000008">
    <property type="protein sequence ID" value="KMT22451.1"/>
    <property type="molecule type" value="Genomic_DNA"/>
</dbReference>